<reference evidence="2 3" key="1">
    <citation type="submission" date="2012-01" db="EMBL/GenBank/DDBJ databases">
        <title>Complete sequence of chromosome of Clostridium pasteurianum BC1.</title>
        <authorList>
            <consortium name="US DOE Joint Genome Institute"/>
            <person name="Lucas S."/>
            <person name="Han J."/>
            <person name="Lapidus A."/>
            <person name="Cheng J.-F."/>
            <person name="Goodwin L."/>
            <person name="Pitluck S."/>
            <person name="Peters L."/>
            <person name="Mikhailova N."/>
            <person name="Teshima H."/>
            <person name="Detter J.C."/>
            <person name="Han C."/>
            <person name="Tapia R."/>
            <person name="Land M."/>
            <person name="Hauser L."/>
            <person name="Kyrpides N."/>
            <person name="Ivanova N."/>
            <person name="Pagani I."/>
            <person name="Dunn J."/>
            <person name="Taghavi S."/>
            <person name="Francis A."/>
            <person name="van der Lelie D."/>
            <person name="Woyke T."/>
        </authorList>
    </citation>
    <scope>NUCLEOTIDE SEQUENCE [LARGE SCALE GENOMIC DNA]</scope>
    <source>
        <strain evidence="2 3">BC1</strain>
    </source>
</reference>
<dbReference type="EMBL" id="CP003261">
    <property type="protein sequence ID" value="AGK97897.1"/>
    <property type="molecule type" value="Genomic_DNA"/>
</dbReference>
<dbReference type="AlphaFoldDB" id="R4K431"/>
<accession>R4K431</accession>
<gene>
    <name evidence="2" type="ORF">Clopa_3072</name>
</gene>
<dbReference type="Proteomes" id="UP000013523">
    <property type="component" value="Chromosome"/>
</dbReference>
<organism evidence="2 3">
    <name type="scientific">Clostridium pasteurianum BC1</name>
    <dbReference type="NCBI Taxonomy" id="86416"/>
    <lineage>
        <taxon>Bacteria</taxon>
        <taxon>Bacillati</taxon>
        <taxon>Bacillota</taxon>
        <taxon>Clostridia</taxon>
        <taxon>Eubacteriales</taxon>
        <taxon>Clostridiaceae</taxon>
        <taxon>Clostridium</taxon>
    </lineage>
</organism>
<dbReference type="OrthoDB" id="1736719at2"/>
<proteinExistence type="predicted"/>
<dbReference type="STRING" id="86416.Clopa_3072"/>
<evidence type="ECO:0000313" key="2">
    <source>
        <dbReference type="EMBL" id="AGK97897.1"/>
    </source>
</evidence>
<keyword evidence="1" id="KW-0175">Coiled coil</keyword>
<dbReference type="KEGG" id="cpas:Clopa_3072"/>
<feature type="coiled-coil region" evidence="1">
    <location>
        <begin position="416"/>
        <end position="464"/>
    </location>
</feature>
<keyword evidence="3" id="KW-1185">Reference proteome</keyword>
<evidence type="ECO:0000256" key="1">
    <source>
        <dbReference type="SAM" id="Coils"/>
    </source>
</evidence>
<name>R4K431_CLOPA</name>
<sequence>MILSNRKFYIVKQSDNTTWNFFYNKDGDIVYKFFKNNIWSDYHILVKKALNKFSVMLLNDDSIIVLYENLSGILILSKYNGKTWDKKQIVKNTKNKFFNMYFKAVANDNKINIIYSIFNKKDKIATLFHQIIDEKNILSTPNFIDKIKCHYPITFILYSTKNQDIYIMYERLVDNYDLGYKIFNKYTNKWSDFNFIASNTSPLKDYSMLTSDDILHALYIKKEDNINSLIYVQVNNSNLKTNKLFEGKNIKICSFFIVCNQIWYYWLNDNKIYSNFSIDNGNTFSSPPFELILDSSNNIFKAGYMSNNFETINCSIVNELYIANHDLENLNFSSIYSYFKNNIDFLSYMKYYMTKVHEKNLSMEKTSEEKEQHFTELKDLLETKKSKLLYYEKKLQYVNNIYAQFKNKKKLLATNINIIQQDLINKEENLSLLEDENMKMKKEILSLKDELSNQENRIISLLGEIKILQHDNTTLNAQFTKSNSKLNISLLKKIFPNNYFFK</sequence>
<dbReference type="PATRIC" id="fig|86416.3.peg.3061"/>
<protein>
    <submittedName>
        <fullName evidence="2">Uncharacterized protein</fullName>
    </submittedName>
</protein>
<dbReference type="RefSeq" id="WP_015616189.1">
    <property type="nucleotide sequence ID" value="NC_021182.1"/>
</dbReference>
<evidence type="ECO:0000313" key="3">
    <source>
        <dbReference type="Proteomes" id="UP000013523"/>
    </source>
</evidence>
<dbReference type="HOGENOM" id="CLU_578351_0_0_9"/>
<dbReference type="eggNOG" id="ENOG503250F">
    <property type="taxonomic scope" value="Bacteria"/>
</dbReference>